<gene>
    <name evidence="7" type="ORF">FPE_LOCUS10204</name>
</gene>
<keyword evidence="1" id="KW-0479">Metal-binding</keyword>
<dbReference type="PROSITE" id="PS50135">
    <property type="entry name" value="ZF_ZZ_2"/>
    <property type="match status" value="1"/>
</dbReference>
<keyword evidence="5" id="KW-1133">Transmembrane helix</keyword>
<proteinExistence type="predicted"/>
<keyword evidence="5" id="KW-0472">Membrane</keyword>
<dbReference type="Pfam" id="PF00569">
    <property type="entry name" value="ZZ"/>
    <property type="match status" value="1"/>
</dbReference>
<keyword evidence="8" id="KW-1185">Reference proteome</keyword>
<dbReference type="Gene3D" id="3.30.60.90">
    <property type="match status" value="1"/>
</dbReference>
<sequence length="176" mass="19306">MFGFYGLTNVAWLLGAFSLKVLFLPGLIILGTTGKREQVTKRSSLPRNAYLSWLSGHGPKFHPGVGCDWCGMYPIFGERYKCKDCVEKIGFDLCEGCYKSSSKLPGRFNQQHTPEHHTEEVVIVTNLSNDASQDEIDEAASLNLSPDALQDIGNAIASSVALNNPSEDQECTDSET</sequence>
<dbReference type="GO" id="GO:0061630">
    <property type="term" value="F:ubiquitin protein ligase activity"/>
    <property type="evidence" value="ECO:0007669"/>
    <property type="project" value="TreeGrafter"/>
</dbReference>
<evidence type="ECO:0000256" key="1">
    <source>
        <dbReference type="ARBA" id="ARBA00022723"/>
    </source>
</evidence>
<feature type="domain" description="ZZ-type" evidence="6">
    <location>
        <begin position="62"/>
        <end position="126"/>
    </location>
</feature>
<dbReference type="AlphaFoldDB" id="A0AAD2DQR2"/>
<evidence type="ECO:0000256" key="2">
    <source>
        <dbReference type="ARBA" id="ARBA00022771"/>
    </source>
</evidence>
<evidence type="ECO:0000259" key="6">
    <source>
        <dbReference type="PROSITE" id="PS50135"/>
    </source>
</evidence>
<dbReference type="InterPro" id="IPR043145">
    <property type="entry name" value="Znf_ZZ_sf"/>
</dbReference>
<name>A0AAD2DQR2_9LAMI</name>
<dbReference type="SUPFAM" id="SSF57850">
    <property type="entry name" value="RING/U-box"/>
    <property type="match status" value="1"/>
</dbReference>
<keyword evidence="3" id="KW-0862">Zinc</keyword>
<evidence type="ECO:0000256" key="3">
    <source>
        <dbReference type="ARBA" id="ARBA00022833"/>
    </source>
</evidence>
<dbReference type="GO" id="GO:0043161">
    <property type="term" value="P:proteasome-mediated ubiquitin-dependent protein catabolic process"/>
    <property type="evidence" value="ECO:0007669"/>
    <property type="project" value="TreeGrafter"/>
</dbReference>
<reference evidence="7" key="1">
    <citation type="submission" date="2023-05" db="EMBL/GenBank/DDBJ databases">
        <authorList>
            <person name="Huff M."/>
        </authorList>
    </citation>
    <scope>NUCLEOTIDE SEQUENCE</scope>
</reference>
<keyword evidence="5" id="KW-0812">Transmembrane</keyword>
<evidence type="ECO:0000313" key="7">
    <source>
        <dbReference type="EMBL" id="CAI9762774.1"/>
    </source>
</evidence>
<evidence type="ECO:0000313" key="8">
    <source>
        <dbReference type="Proteomes" id="UP000834106"/>
    </source>
</evidence>
<protein>
    <recommendedName>
        <fullName evidence="6">ZZ-type domain-containing protein</fullName>
    </recommendedName>
</protein>
<dbReference type="PANTHER" id="PTHR15898">
    <property type="entry name" value="BIFUNCTIONAL APOPTOSIS REGULATOR"/>
    <property type="match status" value="1"/>
</dbReference>
<dbReference type="GO" id="GO:0008270">
    <property type="term" value="F:zinc ion binding"/>
    <property type="evidence" value="ECO:0007669"/>
    <property type="project" value="UniProtKB-KW"/>
</dbReference>
<dbReference type="FunFam" id="3.30.60.90:FF:000014">
    <property type="entry name" value="E3 ubiquitin-protein ligase PRT1"/>
    <property type="match status" value="1"/>
</dbReference>
<evidence type="ECO:0000256" key="4">
    <source>
        <dbReference type="PROSITE-ProRule" id="PRU00228"/>
    </source>
</evidence>
<evidence type="ECO:0000256" key="5">
    <source>
        <dbReference type="SAM" id="Phobius"/>
    </source>
</evidence>
<keyword evidence="2 4" id="KW-0863">Zinc-finger</keyword>
<organism evidence="7 8">
    <name type="scientific">Fraxinus pennsylvanica</name>
    <dbReference type="NCBI Taxonomy" id="56036"/>
    <lineage>
        <taxon>Eukaryota</taxon>
        <taxon>Viridiplantae</taxon>
        <taxon>Streptophyta</taxon>
        <taxon>Embryophyta</taxon>
        <taxon>Tracheophyta</taxon>
        <taxon>Spermatophyta</taxon>
        <taxon>Magnoliopsida</taxon>
        <taxon>eudicotyledons</taxon>
        <taxon>Gunneridae</taxon>
        <taxon>Pentapetalae</taxon>
        <taxon>asterids</taxon>
        <taxon>lamiids</taxon>
        <taxon>Lamiales</taxon>
        <taxon>Oleaceae</taxon>
        <taxon>Oleeae</taxon>
        <taxon>Fraxinus</taxon>
    </lineage>
</organism>
<dbReference type="InterPro" id="IPR000433">
    <property type="entry name" value="Znf_ZZ"/>
</dbReference>
<dbReference type="Proteomes" id="UP000834106">
    <property type="component" value="Chromosome 6"/>
</dbReference>
<accession>A0AAD2DQR2</accession>
<dbReference type="EMBL" id="OU503041">
    <property type="protein sequence ID" value="CAI9762774.1"/>
    <property type="molecule type" value="Genomic_DNA"/>
</dbReference>
<dbReference type="PANTHER" id="PTHR15898:SF13">
    <property type="entry name" value="BIFUNCTIONAL APOPTOSIS REGULATOR"/>
    <property type="match status" value="1"/>
</dbReference>
<feature type="transmembrane region" description="Helical" evidence="5">
    <location>
        <begin position="12"/>
        <end position="32"/>
    </location>
</feature>